<keyword evidence="1" id="KW-0433">Leucine-rich repeat</keyword>
<dbReference type="GO" id="GO:0005737">
    <property type="term" value="C:cytoplasm"/>
    <property type="evidence" value="ECO:0007669"/>
    <property type="project" value="TreeGrafter"/>
</dbReference>
<dbReference type="PROSITE" id="PS51450">
    <property type="entry name" value="LRR"/>
    <property type="match status" value="1"/>
</dbReference>
<feature type="region of interest" description="Disordered" evidence="3">
    <location>
        <begin position="1"/>
        <end position="116"/>
    </location>
</feature>
<dbReference type="EMBL" id="JAANYQ010000008">
    <property type="protein sequence ID" value="KAF4122839.1"/>
    <property type="molecule type" value="Genomic_DNA"/>
</dbReference>
<dbReference type="InterPro" id="IPR050216">
    <property type="entry name" value="LRR_domain-containing"/>
</dbReference>
<evidence type="ECO:0000256" key="3">
    <source>
        <dbReference type="SAM" id="MobiDB-lite"/>
    </source>
</evidence>
<feature type="compositionally biased region" description="Low complexity" evidence="3">
    <location>
        <begin position="42"/>
        <end position="54"/>
    </location>
</feature>
<gene>
    <name evidence="4" type="ORF">GMORB2_7146</name>
</gene>
<dbReference type="AlphaFoldDB" id="A0A9P5D5U0"/>
<dbReference type="InterPro" id="IPR032675">
    <property type="entry name" value="LRR_dom_sf"/>
</dbReference>
<organism evidence="4 5">
    <name type="scientific">Geosmithia morbida</name>
    <dbReference type="NCBI Taxonomy" id="1094350"/>
    <lineage>
        <taxon>Eukaryota</taxon>
        <taxon>Fungi</taxon>
        <taxon>Dikarya</taxon>
        <taxon>Ascomycota</taxon>
        <taxon>Pezizomycotina</taxon>
        <taxon>Sordariomycetes</taxon>
        <taxon>Hypocreomycetidae</taxon>
        <taxon>Hypocreales</taxon>
        <taxon>Bionectriaceae</taxon>
        <taxon>Geosmithia</taxon>
    </lineage>
</organism>
<dbReference type="Pfam" id="PF13855">
    <property type="entry name" value="LRR_8"/>
    <property type="match status" value="1"/>
</dbReference>
<accession>A0A9P5D5U0</accession>
<evidence type="ECO:0000313" key="5">
    <source>
        <dbReference type="Proteomes" id="UP000749293"/>
    </source>
</evidence>
<dbReference type="SUPFAM" id="SSF52075">
    <property type="entry name" value="Outer arm dynein light chain 1"/>
    <property type="match status" value="1"/>
</dbReference>
<dbReference type="PANTHER" id="PTHR48051:SF54">
    <property type="entry name" value="LEUCINE-RICH REPEAT-CONTAINING PROTEIN"/>
    <property type="match status" value="1"/>
</dbReference>
<comment type="caution">
    <text evidence="4">The sequence shown here is derived from an EMBL/GenBank/DDBJ whole genome shotgun (WGS) entry which is preliminary data.</text>
</comment>
<dbReference type="SMART" id="SM00369">
    <property type="entry name" value="LRR_TYP"/>
    <property type="match status" value="2"/>
</dbReference>
<sequence length="583" mass="65218">MASEEPSLPHLPAVSWDEHTQSFSNNPKKRGRTSRRPSPFTGNSGNGINSNNSSDPAVFSSDDDPALDNYVEGRRKKRYVGSWFQQHPTASSSDSAFGGDHEQQPLPHQPKGANRRTLARKLDSGVFLGSDGSDNSSSGDDFVLPEFEMNVATRSKVPQLTVAAARKTRRRQLSEPERQLQEKIRESLDTANETVDFWSMDLAELSGDTVSLLSQFEYIPQVTRDVAFEQRDPELELYLAQNRLTRLPGALFDVEHLAILSLRSNQLEELPPAISRLKNLQELNLSQNRLRHLPVELLDLLGADSKLRTLILHPNPFLHPNQGHDIFEILEDGGPAVYDNYDLDMEHEPNTEFTYPLAVPDDRLPRLMTRRLGRSPLQVSDAGGRVQSTFRLPGVSSSAEPVEVEVIFKRRLLSYGGVPSAQETPPLAKRDGGDGKVPSLVEAAMRSCVKSVHLPDLRDMVPPEFTDLGQLFDRALRQKEMGGLVCSRCRRDVVVPVLEWIEWREVSTLSKFRKISGKYRLDPLSERKDELVVPFLHRACSWACGPREESSGWEFPSGCEGMTVGYCLYNGPPESEGQANRAT</sequence>
<evidence type="ECO:0000256" key="2">
    <source>
        <dbReference type="ARBA" id="ARBA00022737"/>
    </source>
</evidence>
<reference evidence="4" key="1">
    <citation type="submission" date="2020-03" db="EMBL/GenBank/DDBJ databases">
        <title>Site-based positive gene gene selection in Geosmithia morbida across the United States reveals a broad range of putative effectors and factors for local host and environmental adapation.</title>
        <authorList>
            <person name="Onufrak A."/>
            <person name="Murdoch R.W."/>
            <person name="Gazis R."/>
            <person name="Huff M."/>
            <person name="Staton M."/>
            <person name="Klingeman W."/>
            <person name="Hadziabdic D."/>
        </authorList>
    </citation>
    <scope>NUCLEOTIDE SEQUENCE</scope>
    <source>
        <strain evidence="4">1262</strain>
    </source>
</reference>
<dbReference type="RefSeq" id="XP_035321491.1">
    <property type="nucleotide sequence ID" value="XM_035469111.1"/>
</dbReference>
<proteinExistence type="predicted"/>
<name>A0A9P5D5U0_9HYPO</name>
<keyword evidence="2" id="KW-0677">Repeat</keyword>
<dbReference type="PANTHER" id="PTHR48051">
    <property type="match status" value="1"/>
</dbReference>
<evidence type="ECO:0000256" key="1">
    <source>
        <dbReference type="ARBA" id="ARBA00022614"/>
    </source>
</evidence>
<evidence type="ECO:0000313" key="4">
    <source>
        <dbReference type="EMBL" id="KAF4122839.1"/>
    </source>
</evidence>
<dbReference type="OrthoDB" id="1517790at2759"/>
<dbReference type="InterPro" id="IPR003591">
    <property type="entry name" value="Leu-rich_rpt_typical-subtyp"/>
</dbReference>
<dbReference type="Proteomes" id="UP000749293">
    <property type="component" value="Unassembled WGS sequence"/>
</dbReference>
<dbReference type="GeneID" id="55973369"/>
<feature type="compositionally biased region" description="Polar residues" evidence="3">
    <location>
        <begin position="83"/>
        <end position="95"/>
    </location>
</feature>
<protein>
    <submittedName>
        <fullName evidence="4">Leucine-rich repeat (LRR) protein</fullName>
    </submittedName>
</protein>
<dbReference type="InterPro" id="IPR001611">
    <property type="entry name" value="Leu-rich_rpt"/>
</dbReference>
<dbReference type="Gene3D" id="3.80.10.10">
    <property type="entry name" value="Ribonuclease Inhibitor"/>
    <property type="match status" value="1"/>
</dbReference>
<keyword evidence="5" id="KW-1185">Reference proteome</keyword>